<keyword evidence="3" id="KW-1185">Reference proteome</keyword>
<accession>A0A1H8UFA5</accession>
<reference evidence="2 3" key="1">
    <citation type="submission" date="2016-10" db="EMBL/GenBank/DDBJ databases">
        <authorList>
            <person name="de Groot N.N."/>
        </authorList>
    </citation>
    <scope>NUCLEOTIDE SEQUENCE [LARGE SCALE GENOMIC DNA]</scope>
    <source>
        <strain evidence="2 3">DSM 44993</strain>
    </source>
</reference>
<proteinExistence type="predicted"/>
<feature type="compositionally biased region" description="Pro residues" evidence="1">
    <location>
        <begin position="116"/>
        <end position="133"/>
    </location>
</feature>
<evidence type="ECO:0000256" key="1">
    <source>
        <dbReference type="SAM" id="MobiDB-lite"/>
    </source>
</evidence>
<dbReference type="Proteomes" id="UP000198582">
    <property type="component" value="Unassembled WGS sequence"/>
</dbReference>
<feature type="region of interest" description="Disordered" evidence="1">
    <location>
        <begin position="105"/>
        <end position="161"/>
    </location>
</feature>
<name>A0A1H8UFA5_9PSEU</name>
<dbReference type="STRING" id="394193.SAMN04489732_103244"/>
<evidence type="ECO:0000313" key="2">
    <source>
        <dbReference type="EMBL" id="SEP01885.1"/>
    </source>
</evidence>
<dbReference type="AlphaFoldDB" id="A0A1H8UFA5"/>
<sequence>MFTELITGAALLGSTLLSPTAAPTSVGWSLWPAEVAPGGEMHVETYAAQGGGCSPAGPVTSPGFAAPIIWTDGGNFGYAGGKGKAGTRPGHYTATFTCTDGRVATGTFTITGTPPTSSPTPPPSSRPSRPSAPPAKHHQVAVRPAGAPQTGGGAPATSFTP</sequence>
<dbReference type="OrthoDB" id="3638561at2"/>
<protein>
    <submittedName>
        <fullName evidence="2">Uncharacterized protein</fullName>
    </submittedName>
</protein>
<dbReference type="EMBL" id="FOEF01000003">
    <property type="protein sequence ID" value="SEP01885.1"/>
    <property type="molecule type" value="Genomic_DNA"/>
</dbReference>
<gene>
    <name evidence="2" type="ORF">SAMN04489732_103244</name>
</gene>
<organism evidence="2 3">
    <name type="scientific">Amycolatopsis saalfeldensis</name>
    <dbReference type="NCBI Taxonomy" id="394193"/>
    <lineage>
        <taxon>Bacteria</taxon>
        <taxon>Bacillati</taxon>
        <taxon>Actinomycetota</taxon>
        <taxon>Actinomycetes</taxon>
        <taxon>Pseudonocardiales</taxon>
        <taxon>Pseudonocardiaceae</taxon>
        <taxon>Amycolatopsis</taxon>
    </lineage>
</organism>
<evidence type="ECO:0000313" key="3">
    <source>
        <dbReference type="Proteomes" id="UP000198582"/>
    </source>
</evidence>
<dbReference type="RefSeq" id="WP_091615282.1">
    <property type="nucleotide sequence ID" value="NZ_FOEF01000003.1"/>
</dbReference>